<organism evidence="2 3">
    <name type="scientific">Asticcacaulis biprosthecium C19</name>
    <dbReference type="NCBI Taxonomy" id="715226"/>
    <lineage>
        <taxon>Bacteria</taxon>
        <taxon>Pseudomonadati</taxon>
        <taxon>Pseudomonadota</taxon>
        <taxon>Alphaproteobacteria</taxon>
        <taxon>Caulobacterales</taxon>
        <taxon>Caulobacteraceae</taxon>
        <taxon>Asticcacaulis</taxon>
    </lineage>
</organism>
<sequence length="219" mass="24222">MTKQWHKLWIALTVAIVAVFAGHAMAIEEPAFKTVRSDGDFALRDYDAMIAAEVRVEGDRNQAINSGFRLIADYIFGNNRQKSKVAMTAPVTQSAASEKIAMTAPVTQSGEGGAWTVRFIMPARYTMETLPEPNDARVKLVPVPAQRFAVVRFSGLAGESDIAERTTQLKAWVAAEKLVAEGEVTLARYDPPWTLWFLRRNELMIPVREAQRNNAAGGQ</sequence>
<dbReference type="SUPFAM" id="SSF55136">
    <property type="entry name" value="Probable bacterial effector-binding domain"/>
    <property type="match status" value="1"/>
</dbReference>
<dbReference type="AlphaFoldDB" id="F4QJI0"/>
<dbReference type="HOGENOM" id="CLU_068699_0_1_5"/>
<dbReference type="PANTHER" id="PTHR11220">
    <property type="entry name" value="HEME-BINDING PROTEIN-RELATED"/>
    <property type="match status" value="1"/>
</dbReference>
<dbReference type="Proteomes" id="UP000006512">
    <property type="component" value="Unassembled WGS sequence"/>
</dbReference>
<dbReference type="Pfam" id="PF04832">
    <property type="entry name" value="SOUL"/>
    <property type="match status" value="1"/>
</dbReference>
<dbReference type="InterPro" id="IPR006917">
    <property type="entry name" value="SOUL_heme-bd"/>
</dbReference>
<dbReference type="OrthoDB" id="2156220at2"/>
<reference evidence="3" key="1">
    <citation type="submission" date="2011-03" db="EMBL/GenBank/DDBJ databases">
        <title>Draft genome sequence of Brevundimonas diminuta.</title>
        <authorList>
            <person name="Brown P.J.B."/>
            <person name="Buechlein A."/>
            <person name="Hemmerich C."/>
            <person name="Brun Y.V."/>
        </authorList>
    </citation>
    <scope>NUCLEOTIDE SEQUENCE [LARGE SCALE GENOMIC DNA]</scope>
    <source>
        <strain evidence="3">C19</strain>
    </source>
</reference>
<keyword evidence="1" id="KW-0732">Signal</keyword>
<dbReference type="Gene3D" id="3.20.80.10">
    <property type="entry name" value="Regulatory factor, effector binding domain"/>
    <property type="match status" value="1"/>
</dbReference>
<proteinExistence type="predicted"/>
<gene>
    <name evidence="2" type="ORF">ABI_16030</name>
</gene>
<evidence type="ECO:0000313" key="3">
    <source>
        <dbReference type="Proteomes" id="UP000006512"/>
    </source>
</evidence>
<dbReference type="InterPro" id="IPR011256">
    <property type="entry name" value="Reg_factor_effector_dom_sf"/>
</dbReference>
<dbReference type="STRING" id="715226.ABI_16030"/>
<evidence type="ECO:0000313" key="2">
    <source>
        <dbReference type="EMBL" id="EGF93163.1"/>
    </source>
</evidence>
<accession>F4QJI0</accession>
<keyword evidence="3" id="KW-1185">Reference proteome</keyword>
<evidence type="ECO:0000256" key="1">
    <source>
        <dbReference type="SAM" id="SignalP"/>
    </source>
</evidence>
<protein>
    <submittedName>
        <fullName evidence="2">SOUL heme-binding family protein</fullName>
    </submittedName>
</protein>
<dbReference type="PANTHER" id="PTHR11220:SF58">
    <property type="entry name" value="SOUL HEME-BINDING FAMILY PROTEIN"/>
    <property type="match status" value="1"/>
</dbReference>
<dbReference type="eggNOG" id="COG3449">
    <property type="taxonomic scope" value="Bacteria"/>
</dbReference>
<feature type="chain" id="PRO_5003314172" evidence="1">
    <location>
        <begin position="27"/>
        <end position="219"/>
    </location>
</feature>
<name>F4QJI0_9CAUL</name>
<feature type="signal peptide" evidence="1">
    <location>
        <begin position="1"/>
        <end position="26"/>
    </location>
</feature>
<dbReference type="EMBL" id="GL883077">
    <property type="protein sequence ID" value="EGF93163.1"/>
    <property type="molecule type" value="Genomic_DNA"/>
</dbReference>
<dbReference type="RefSeq" id="WP_006272355.1">
    <property type="nucleotide sequence ID" value="NZ_GL883077.1"/>
</dbReference>